<protein>
    <submittedName>
        <fullName evidence="1">Uncharacterized protein</fullName>
    </submittedName>
</protein>
<evidence type="ECO:0000313" key="1">
    <source>
        <dbReference type="EMBL" id="JAT50942.1"/>
    </source>
</evidence>
<name>A0A1D1Y8I5_9ARAE</name>
<dbReference type="EMBL" id="GDJX01016994">
    <property type="protein sequence ID" value="JAT50942.1"/>
    <property type="molecule type" value="Transcribed_RNA"/>
</dbReference>
<accession>A0A1D1Y8I5</accession>
<evidence type="ECO:0000313" key="2">
    <source>
        <dbReference type="EMBL" id="JAT51773.1"/>
    </source>
</evidence>
<gene>
    <name evidence="1" type="ORF">g.117746</name>
    <name evidence="2" type="ORF">g.117748</name>
</gene>
<dbReference type="AlphaFoldDB" id="A0A1D1Y8I5"/>
<reference evidence="1" key="1">
    <citation type="submission" date="2015-07" db="EMBL/GenBank/DDBJ databases">
        <title>Transcriptome Assembly of Anthurium amnicola.</title>
        <authorList>
            <person name="Suzuki J."/>
        </authorList>
    </citation>
    <scope>NUCLEOTIDE SEQUENCE</scope>
</reference>
<organism evidence="1">
    <name type="scientific">Anthurium amnicola</name>
    <dbReference type="NCBI Taxonomy" id="1678845"/>
    <lineage>
        <taxon>Eukaryota</taxon>
        <taxon>Viridiplantae</taxon>
        <taxon>Streptophyta</taxon>
        <taxon>Embryophyta</taxon>
        <taxon>Tracheophyta</taxon>
        <taxon>Spermatophyta</taxon>
        <taxon>Magnoliopsida</taxon>
        <taxon>Liliopsida</taxon>
        <taxon>Araceae</taxon>
        <taxon>Pothoideae</taxon>
        <taxon>Potheae</taxon>
        <taxon>Anthurium</taxon>
    </lineage>
</organism>
<proteinExistence type="predicted"/>
<dbReference type="EMBL" id="GDJX01016163">
    <property type="protein sequence ID" value="JAT51773.1"/>
    <property type="molecule type" value="Transcribed_RNA"/>
</dbReference>
<sequence length="270" mass="29829">MNKPTLRTITDFTLEQRGQGAHIFYRIFSKMKDTMKILNIHNGDAIYSTGITAELRPQFNSKMRCRTLNFLSDMVIWCTFYSNHVVILFEMGEFVSRRWESGFVSVYSYPCTFSSILVLFGELTNGRGKGEGSNEIGGDGTLAWSWLVGVGQGRCDLLLSSAFIARPTLGLYLSASLWSIIFVRALVMNPCQLFCSFVRALSNCWLVCAKFVDGANNLGGFFLLQMLLETESSGGGGGGYDISLAMLTLFLEKNIGGRGEKRGGVGLRCS</sequence>